<evidence type="ECO:0000313" key="2">
    <source>
        <dbReference type="EMBL" id="MCX7568892.1"/>
    </source>
</evidence>
<dbReference type="RefSeq" id="WP_267150127.1">
    <property type="nucleotide sequence ID" value="NZ_JAPMLT010000001.1"/>
</dbReference>
<evidence type="ECO:0000313" key="3">
    <source>
        <dbReference type="Proteomes" id="UP001208017"/>
    </source>
</evidence>
<comment type="caution">
    <text evidence="2">The sequence shown here is derived from an EMBL/GenBank/DDBJ whole genome shotgun (WGS) entry which is preliminary data.</text>
</comment>
<dbReference type="PROSITE" id="PS51186">
    <property type="entry name" value="GNAT"/>
    <property type="match status" value="1"/>
</dbReference>
<dbReference type="EMBL" id="JAPMLT010000001">
    <property type="protein sequence ID" value="MCX7568892.1"/>
    <property type="molecule type" value="Genomic_DNA"/>
</dbReference>
<proteinExistence type="predicted"/>
<name>A0ABT3WW39_9BACL</name>
<protein>
    <submittedName>
        <fullName evidence="2">GNAT family N-acetyltransferase</fullName>
    </submittedName>
</protein>
<dbReference type="PANTHER" id="PTHR43415">
    <property type="entry name" value="SPERMIDINE N(1)-ACETYLTRANSFERASE"/>
    <property type="match status" value="1"/>
</dbReference>
<dbReference type="InterPro" id="IPR016181">
    <property type="entry name" value="Acyl_CoA_acyltransferase"/>
</dbReference>
<evidence type="ECO:0000259" key="1">
    <source>
        <dbReference type="PROSITE" id="PS51186"/>
    </source>
</evidence>
<feature type="domain" description="N-acetyltransferase" evidence="1">
    <location>
        <begin position="6"/>
        <end position="160"/>
    </location>
</feature>
<dbReference type="Proteomes" id="UP001208017">
    <property type="component" value="Unassembled WGS sequence"/>
</dbReference>
<dbReference type="Pfam" id="PF13302">
    <property type="entry name" value="Acetyltransf_3"/>
    <property type="match status" value="1"/>
</dbReference>
<dbReference type="PANTHER" id="PTHR43415:SF3">
    <property type="entry name" value="GNAT-FAMILY ACETYLTRANSFERASE"/>
    <property type="match status" value="1"/>
</dbReference>
<sequence length="177" mass="20535">METLLWNCRRITLDDVPALLEWYNDRALHEVANSRPFEPYTLDELVAYWKRKLSRDHARYFAIEVDGRLVGRTGLKETPMGGDIVEYSILIGDRSLHARGLGTAVTKRMLDEAFADPKVQVVRLYVRRDNAKALRCYEKSGYRSVHTFTQNGVPMEMMQVDRRDVRDALVEERMGDV</sequence>
<organism evidence="2 3">
    <name type="scientific">Tumebacillus lacus</name>
    <dbReference type="NCBI Taxonomy" id="2995335"/>
    <lineage>
        <taxon>Bacteria</taxon>
        <taxon>Bacillati</taxon>
        <taxon>Bacillota</taxon>
        <taxon>Bacilli</taxon>
        <taxon>Bacillales</taxon>
        <taxon>Alicyclobacillaceae</taxon>
        <taxon>Tumebacillus</taxon>
    </lineage>
</organism>
<dbReference type="Gene3D" id="3.40.630.30">
    <property type="match status" value="1"/>
</dbReference>
<reference evidence="2 3" key="1">
    <citation type="submission" date="2022-11" db="EMBL/GenBank/DDBJ databases">
        <title>Study of microbial diversity in lake waters.</title>
        <authorList>
            <person name="Zhang J."/>
        </authorList>
    </citation>
    <scope>NUCLEOTIDE SEQUENCE [LARGE SCALE GENOMIC DNA]</scope>
    <source>
        <strain evidence="2 3">DT12</strain>
    </source>
</reference>
<accession>A0ABT3WW39</accession>
<keyword evidence="3" id="KW-1185">Reference proteome</keyword>
<gene>
    <name evidence="2" type="ORF">OS242_02815</name>
</gene>
<dbReference type="SUPFAM" id="SSF55729">
    <property type="entry name" value="Acyl-CoA N-acyltransferases (Nat)"/>
    <property type="match status" value="1"/>
</dbReference>
<dbReference type="InterPro" id="IPR000182">
    <property type="entry name" value="GNAT_dom"/>
</dbReference>